<dbReference type="AlphaFoldDB" id="A0A9D3V853"/>
<organism evidence="1 2">
    <name type="scientific">Gossypium stocksii</name>
    <dbReference type="NCBI Taxonomy" id="47602"/>
    <lineage>
        <taxon>Eukaryota</taxon>
        <taxon>Viridiplantae</taxon>
        <taxon>Streptophyta</taxon>
        <taxon>Embryophyta</taxon>
        <taxon>Tracheophyta</taxon>
        <taxon>Spermatophyta</taxon>
        <taxon>Magnoliopsida</taxon>
        <taxon>eudicotyledons</taxon>
        <taxon>Gunneridae</taxon>
        <taxon>Pentapetalae</taxon>
        <taxon>rosids</taxon>
        <taxon>malvids</taxon>
        <taxon>Malvales</taxon>
        <taxon>Malvaceae</taxon>
        <taxon>Malvoideae</taxon>
        <taxon>Gossypium</taxon>
    </lineage>
</organism>
<name>A0A9D3V853_9ROSI</name>
<reference evidence="1 2" key="1">
    <citation type="journal article" date="2021" name="Plant Biotechnol. J.">
        <title>Multi-omics assisted identification of the key and species-specific regulatory components of drought-tolerant mechanisms in Gossypium stocksii.</title>
        <authorList>
            <person name="Yu D."/>
            <person name="Ke L."/>
            <person name="Zhang D."/>
            <person name="Wu Y."/>
            <person name="Sun Y."/>
            <person name="Mei J."/>
            <person name="Sun J."/>
            <person name="Sun Y."/>
        </authorList>
    </citation>
    <scope>NUCLEOTIDE SEQUENCE [LARGE SCALE GENOMIC DNA]</scope>
    <source>
        <strain evidence="2">cv. E1</strain>
        <tissue evidence="1">Leaf</tissue>
    </source>
</reference>
<evidence type="ECO:0000313" key="2">
    <source>
        <dbReference type="Proteomes" id="UP000828251"/>
    </source>
</evidence>
<gene>
    <name evidence="1" type="ORF">J1N35_026345</name>
</gene>
<sequence>MSVRLGGVIRNSKGEWIQDYNRFLGECSVATAKIMGLTRWTTYPSETRIE</sequence>
<dbReference type="Proteomes" id="UP000828251">
    <property type="component" value="Unassembled WGS sequence"/>
</dbReference>
<protein>
    <recommendedName>
        <fullName evidence="3">RNase H type-1 domain-containing protein</fullName>
    </recommendedName>
</protein>
<keyword evidence="2" id="KW-1185">Reference proteome</keyword>
<evidence type="ECO:0008006" key="3">
    <source>
        <dbReference type="Google" id="ProtNLM"/>
    </source>
</evidence>
<comment type="caution">
    <text evidence="1">The sequence shown here is derived from an EMBL/GenBank/DDBJ whole genome shotgun (WGS) entry which is preliminary data.</text>
</comment>
<proteinExistence type="predicted"/>
<accession>A0A9D3V853</accession>
<evidence type="ECO:0000313" key="1">
    <source>
        <dbReference type="EMBL" id="KAH1074017.1"/>
    </source>
</evidence>
<dbReference type="EMBL" id="JAIQCV010000008">
    <property type="protein sequence ID" value="KAH1074017.1"/>
    <property type="molecule type" value="Genomic_DNA"/>
</dbReference>